<keyword evidence="2" id="KW-1185">Reference proteome</keyword>
<dbReference type="Proteomes" id="UP000324222">
    <property type="component" value="Unassembled WGS sequence"/>
</dbReference>
<reference evidence="1 2" key="1">
    <citation type="submission" date="2019-05" db="EMBL/GenBank/DDBJ databases">
        <title>Another draft genome of Portunus trituberculatus and its Hox gene families provides insights of decapod evolution.</title>
        <authorList>
            <person name="Jeong J.-H."/>
            <person name="Song I."/>
            <person name="Kim S."/>
            <person name="Choi T."/>
            <person name="Kim D."/>
            <person name="Ryu S."/>
            <person name="Kim W."/>
        </authorList>
    </citation>
    <scope>NUCLEOTIDE SEQUENCE [LARGE SCALE GENOMIC DNA]</scope>
    <source>
        <tissue evidence="1">Muscle</tissue>
    </source>
</reference>
<comment type="caution">
    <text evidence="1">The sequence shown here is derived from an EMBL/GenBank/DDBJ whole genome shotgun (WGS) entry which is preliminary data.</text>
</comment>
<dbReference type="AlphaFoldDB" id="A0A5B7GA48"/>
<evidence type="ECO:0000313" key="2">
    <source>
        <dbReference type="Proteomes" id="UP000324222"/>
    </source>
</evidence>
<proteinExistence type="predicted"/>
<accession>A0A5B7GA48</accession>
<gene>
    <name evidence="1" type="ORF">E2C01_047903</name>
</gene>
<evidence type="ECO:0000313" key="1">
    <source>
        <dbReference type="EMBL" id="MPC53998.1"/>
    </source>
</evidence>
<protein>
    <submittedName>
        <fullName evidence="1">Uncharacterized protein</fullName>
    </submittedName>
</protein>
<sequence>MAMVHWCLTWCRAQKCVRVWCLRISIQTLHNNS</sequence>
<organism evidence="1 2">
    <name type="scientific">Portunus trituberculatus</name>
    <name type="common">Swimming crab</name>
    <name type="synonym">Neptunus trituberculatus</name>
    <dbReference type="NCBI Taxonomy" id="210409"/>
    <lineage>
        <taxon>Eukaryota</taxon>
        <taxon>Metazoa</taxon>
        <taxon>Ecdysozoa</taxon>
        <taxon>Arthropoda</taxon>
        <taxon>Crustacea</taxon>
        <taxon>Multicrustacea</taxon>
        <taxon>Malacostraca</taxon>
        <taxon>Eumalacostraca</taxon>
        <taxon>Eucarida</taxon>
        <taxon>Decapoda</taxon>
        <taxon>Pleocyemata</taxon>
        <taxon>Brachyura</taxon>
        <taxon>Eubrachyura</taxon>
        <taxon>Portunoidea</taxon>
        <taxon>Portunidae</taxon>
        <taxon>Portuninae</taxon>
        <taxon>Portunus</taxon>
    </lineage>
</organism>
<dbReference type="EMBL" id="VSRR010012035">
    <property type="protein sequence ID" value="MPC53998.1"/>
    <property type="molecule type" value="Genomic_DNA"/>
</dbReference>
<name>A0A5B7GA48_PORTR</name>